<organism evidence="2 3">
    <name type="scientific">Sphaerochaeta globosa (strain ATCC BAA-1886 / DSM 22777 / Buddy)</name>
    <name type="common">Spirochaeta sp. (strain Buddy)</name>
    <dbReference type="NCBI Taxonomy" id="158189"/>
    <lineage>
        <taxon>Bacteria</taxon>
        <taxon>Pseudomonadati</taxon>
        <taxon>Spirochaetota</taxon>
        <taxon>Spirochaetia</taxon>
        <taxon>Spirochaetales</taxon>
        <taxon>Sphaerochaetaceae</taxon>
        <taxon>Sphaerochaeta</taxon>
    </lineage>
</organism>
<dbReference type="Gene3D" id="2.40.160.60">
    <property type="entry name" value="Outer membrane protein transport protein (OMPP1/FadL/TodX)"/>
    <property type="match status" value="1"/>
</dbReference>
<evidence type="ECO:0008006" key="4">
    <source>
        <dbReference type="Google" id="ProtNLM"/>
    </source>
</evidence>
<keyword evidence="3" id="KW-1185">Reference proteome</keyword>
<feature type="chain" id="PRO_5003259779" description="DUF5723 domain-containing protein" evidence="1">
    <location>
        <begin position="23"/>
        <end position="420"/>
    </location>
</feature>
<reference evidence="3" key="1">
    <citation type="submission" date="2011-02" db="EMBL/GenBank/DDBJ databases">
        <title>Complete sequence of Spirochaeta sp. Buddy.</title>
        <authorList>
            <person name="Lucas S."/>
            <person name="Copeland A."/>
            <person name="Lapidus A."/>
            <person name="Cheng J.-F."/>
            <person name="Goodwin L."/>
            <person name="Pitluck S."/>
            <person name="Zeytun A."/>
            <person name="Detter J.C."/>
            <person name="Han C."/>
            <person name="Tapia R."/>
            <person name="Land M."/>
            <person name="Hauser L."/>
            <person name="Kyrpides N."/>
            <person name="Ivanova N."/>
            <person name="Mikhailova N."/>
            <person name="Pagani I."/>
            <person name="Ritalahti K.M."/>
            <person name="Loeffler F.E."/>
            <person name="Woyke T."/>
        </authorList>
    </citation>
    <scope>NUCLEOTIDE SEQUENCE [LARGE SCALE GENOMIC DNA]</scope>
    <source>
        <strain evidence="3">ATCC BAA-1886 / DSM 22777 / Buddy</strain>
    </source>
</reference>
<gene>
    <name evidence="2" type="ordered locus">SpiBuddy_0869</name>
</gene>
<dbReference type="Proteomes" id="UP000008466">
    <property type="component" value="Chromosome"/>
</dbReference>
<sequence length="420" mass="45208">MKKITILLVVLLLLVGLSGAFAAVSVYDPATVERYKAAGESFQGTSVRVLSMGGAGLGVRGYYDSWLMNPANAAKAGFKFSFPAVTVTAYNPVKILESQMFDKIEDDDPAGAAAEFLKTITQGYGDILTTDLSMGMSFGSFALSLEAQERLMSFQKTADSSSLNLIAQVTTAATVGYGFRINLAETMSIDLGVSAKAVYKAYLKAQSASTITSAVADENFDPAKTFMNETPLMAGYALPLSAGVNVNLPVGLTVSVVAKNFNGNYTMNTYDSMNDWAEEVLGQRLTEDADDDASTAAIEPEWTIEVPWRLDAGLTWAPNIGSLLRPIVAVDVVDVLAMSGKTGEDLTRAFFEQTRLGASVRLLSLFDFRYGLNKGYQSLGVGFDLLVFHIDAAYYTQEYGPSIGDKPIDALSLRFSLFSR</sequence>
<dbReference type="RefSeq" id="WP_013606548.1">
    <property type="nucleotide sequence ID" value="NC_015152.1"/>
</dbReference>
<proteinExistence type="predicted"/>
<dbReference type="AlphaFoldDB" id="F0RYC5"/>
<accession>F0RYC5</accession>
<evidence type="ECO:0000256" key="1">
    <source>
        <dbReference type="SAM" id="SignalP"/>
    </source>
</evidence>
<name>F0RYC5_SPHGB</name>
<dbReference type="HOGENOM" id="CLU_665490_0_0_12"/>
<keyword evidence="1" id="KW-0732">Signal</keyword>
<dbReference type="STRING" id="158189.SpiBuddy_0869"/>
<feature type="signal peptide" evidence="1">
    <location>
        <begin position="1"/>
        <end position="22"/>
    </location>
</feature>
<evidence type="ECO:0000313" key="3">
    <source>
        <dbReference type="Proteomes" id="UP000008466"/>
    </source>
</evidence>
<dbReference type="KEGG" id="sbu:SpiBuddy_0869"/>
<dbReference type="OrthoDB" id="368675at2"/>
<evidence type="ECO:0000313" key="2">
    <source>
        <dbReference type="EMBL" id="ADY12696.1"/>
    </source>
</evidence>
<dbReference type="EMBL" id="CP002541">
    <property type="protein sequence ID" value="ADY12696.1"/>
    <property type="molecule type" value="Genomic_DNA"/>
</dbReference>
<protein>
    <recommendedName>
        <fullName evidence="4">DUF5723 domain-containing protein</fullName>
    </recommendedName>
</protein>